<keyword evidence="2" id="KW-1185">Reference proteome</keyword>
<comment type="caution">
    <text evidence="1">The sequence shown here is derived from an EMBL/GenBank/DDBJ whole genome shotgun (WGS) entry which is preliminary data.</text>
</comment>
<name>A0AAD5BKM8_AMBAR</name>
<sequence>CTDDEEDEDEDENDICRLHSSRVLGLFNAATYLRAYGNHIKTRSPELVYLLTAMACVEPHQGSIVTASASVIVVSDKIIN</sequence>
<feature type="non-terminal residue" evidence="1">
    <location>
        <position position="80"/>
    </location>
</feature>
<accession>A0AAD5BKM8</accession>
<evidence type="ECO:0000313" key="2">
    <source>
        <dbReference type="Proteomes" id="UP001206925"/>
    </source>
</evidence>
<reference evidence="1" key="1">
    <citation type="submission" date="2022-06" db="EMBL/GenBank/DDBJ databases">
        <title>Uncovering the hologenomic basis of an extraordinary plant invasion.</title>
        <authorList>
            <person name="Bieker V.C."/>
            <person name="Martin M.D."/>
            <person name="Gilbert T."/>
            <person name="Hodgins K."/>
            <person name="Battlay P."/>
            <person name="Petersen B."/>
            <person name="Wilson J."/>
        </authorList>
    </citation>
    <scope>NUCLEOTIDE SEQUENCE</scope>
    <source>
        <strain evidence="1">AA19_3_7</strain>
        <tissue evidence="1">Leaf</tissue>
    </source>
</reference>
<dbReference type="EMBL" id="JAMZMK010012098">
    <property type="protein sequence ID" value="KAI7725017.1"/>
    <property type="molecule type" value="Genomic_DNA"/>
</dbReference>
<protein>
    <submittedName>
        <fullName evidence="1">Uncharacterized protein</fullName>
    </submittedName>
</protein>
<proteinExistence type="predicted"/>
<evidence type="ECO:0000313" key="1">
    <source>
        <dbReference type="EMBL" id="KAI7725017.1"/>
    </source>
</evidence>
<dbReference type="AlphaFoldDB" id="A0AAD5BKM8"/>
<organism evidence="1 2">
    <name type="scientific">Ambrosia artemisiifolia</name>
    <name type="common">Common ragweed</name>
    <dbReference type="NCBI Taxonomy" id="4212"/>
    <lineage>
        <taxon>Eukaryota</taxon>
        <taxon>Viridiplantae</taxon>
        <taxon>Streptophyta</taxon>
        <taxon>Embryophyta</taxon>
        <taxon>Tracheophyta</taxon>
        <taxon>Spermatophyta</taxon>
        <taxon>Magnoliopsida</taxon>
        <taxon>eudicotyledons</taxon>
        <taxon>Gunneridae</taxon>
        <taxon>Pentapetalae</taxon>
        <taxon>asterids</taxon>
        <taxon>campanulids</taxon>
        <taxon>Asterales</taxon>
        <taxon>Asteraceae</taxon>
        <taxon>Asteroideae</taxon>
        <taxon>Heliantheae alliance</taxon>
        <taxon>Heliantheae</taxon>
        <taxon>Ambrosia</taxon>
    </lineage>
</organism>
<gene>
    <name evidence="1" type="ORF">M8C21_017930</name>
</gene>
<dbReference type="Proteomes" id="UP001206925">
    <property type="component" value="Unassembled WGS sequence"/>
</dbReference>